<dbReference type="Proteomes" id="UP000594638">
    <property type="component" value="Unassembled WGS sequence"/>
</dbReference>
<comment type="caution">
    <text evidence="1">The sequence shown here is derived from an EMBL/GenBank/DDBJ whole genome shotgun (WGS) entry which is preliminary data.</text>
</comment>
<organism evidence="1 2">
    <name type="scientific">Olea europaea subsp. europaea</name>
    <dbReference type="NCBI Taxonomy" id="158383"/>
    <lineage>
        <taxon>Eukaryota</taxon>
        <taxon>Viridiplantae</taxon>
        <taxon>Streptophyta</taxon>
        <taxon>Embryophyta</taxon>
        <taxon>Tracheophyta</taxon>
        <taxon>Spermatophyta</taxon>
        <taxon>Magnoliopsida</taxon>
        <taxon>eudicotyledons</taxon>
        <taxon>Gunneridae</taxon>
        <taxon>Pentapetalae</taxon>
        <taxon>asterids</taxon>
        <taxon>lamiids</taxon>
        <taxon>Lamiales</taxon>
        <taxon>Oleaceae</taxon>
        <taxon>Oleeae</taxon>
        <taxon>Olea</taxon>
    </lineage>
</organism>
<name>A0A8S0SEV5_OLEEU</name>
<keyword evidence="2" id="KW-1185">Reference proteome</keyword>
<reference evidence="1 2" key="1">
    <citation type="submission" date="2019-12" db="EMBL/GenBank/DDBJ databases">
        <authorList>
            <person name="Alioto T."/>
            <person name="Alioto T."/>
            <person name="Gomez Garrido J."/>
        </authorList>
    </citation>
    <scope>NUCLEOTIDE SEQUENCE [LARGE SCALE GENOMIC DNA]</scope>
</reference>
<evidence type="ECO:0000313" key="2">
    <source>
        <dbReference type="Proteomes" id="UP000594638"/>
    </source>
</evidence>
<dbReference type="Gramene" id="OE9A045902T1">
    <property type="protein sequence ID" value="OE9A045902C1"/>
    <property type="gene ID" value="OE9A045902"/>
</dbReference>
<gene>
    <name evidence="1" type="ORF">OLEA9_A045902</name>
</gene>
<sequence>MGNSYNGSYKILQKREINVRRQNYKDFSSEREQENGVGKSFGATVYELEAGRERGRGNPRAATEVLLLDGGMGRERRMGAAEIDGTAVDEACVLDFPLIYDWGRFVSAITLGFPVPSD</sequence>
<proteinExistence type="predicted"/>
<evidence type="ECO:0000313" key="1">
    <source>
        <dbReference type="EMBL" id="CAA2991334.1"/>
    </source>
</evidence>
<protein>
    <submittedName>
        <fullName evidence="1">Uncharacterized protein</fullName>
    </submittedName>
</protein>
<dbReference type="AlphaFoldDB" id="A0A8S0SEV5"/>
<accession>A0A8S0SEV5</accession>
<dbReference type="EMBL" id="CACTIH010005425">
    <property type="protein sequence ID" value="CAA2991334.1"/>
    <property type="molecule type" value="Genomic_DNA"/>
</dbReference>